<feature type="domain" description="FAD-binding FR-type" evidence="10">
    <location>
        <begin position="16"/>
        <end position="116"/>
    </location>
</feature>
<keyword evidence="6" id="KW-0560">Oxidoreductase</keyword>
<keyword evidence="2" id="KW-0285">Flavoprotein</keyword>
<dbReference type="PRINTS" id="PR00371">
    <property type="entry name" value="FPNCR"/>
</dbReference>
<keyword evidence="12" id="KW-1185">Reference proteome</keyword>
<dbReference type="InterPro" id="IPR008333">
    <property type="entry name" value="Cbr1-like_FAD-bd_dom"/>
</dbReference>
<evidence type="ECO:0000313" key="11">
    <source>
        <dbReference type="EMBL" id="MCX2744987.1"/>
    </source>
</evidence>
<protein>
    <submittedName>
        <fullName evidence="11">Ferredoxin--NADP reductase</fullName>
    </submittedName>
</protein>
<dbReference type="InterPro" id="IPR001433">
    <property type="entry name" value="OxRdtase_FAD/NAD-bd"/>
</dbReference>
<evidence type="ECO:0000256" key="7">
    <source>
        <dbReference type="ARBA" id="ARBA00023004"/>
    </source>
</evidence>
<keyword evidence="8" id="KW-0411">Iron-sulfur</keyword>
<dbReference type="Gene3D" id="2.40.30.10">
    <property type="entry name" value="Translation factors"/>
    <property type="match status" value="1"/>
</dbReference>
<evidence type="ECO:0000313" key="12">
    <source>
        <dbReference type="Proteomes" id="UP001209885"/>
    </source>
</evidence>
<dbReference type="InterPro" id="IPR036010">
    <property type="entry name" value="2Fe-2S_ferredoxin-like_sf"/>
</dbReference>
<comment type="cofactor">
    <cofactor evidence="1">
        <name>FAD</name>
        <dbReference type="ChEBI" id="CHEBI:57692"/>
    </cofactor>
</comment>
<dbReference type="SUPFAM" id="SSF54292">
    <property type="entry name" value="2Fe-2S ferredoxin-like"/>
    <property type="match status" value="1"/>
</dbReference>
<keyword evidence="5" id="KW-0274">FAD</keyword>
<dbReference type="PROSITE" id="PS51384">
    <property type="entry name" value="FAD_FR"/>
    <property type="match status" value="1"/>
</dbReference>
<evidence type="ECO:0000259" key="9">
    <source>
        <dbReference type="PROSITE" id="PS51085"/>
    </source>
</evidence>
<evidence type="ECO:0000256" key="3">
    <source>
        <dbReference type="ARBA" id="ARBA00022714"/>
    </source>
</evidence>
<feature type="domain" description="2Fe-2S ferredoxin-type" evidence="9">
    <location>
        <begin position="269"/>
        <end position="357"/>
    </location>
</feature>
<evidence type="ECO:0000256" key="2">
    <source>
        <dbReference type="ARBA" id="ARBA00022630"/>
    </source>
</evidence>
<dbReference type="Pfam" id="PF00175">
    <property type="entry name" value="NAD_binding_1"/>
    <property type="match status" value="1"/>
</dbReference>
<dbReference type="PANTHER" id="PTHR47354">
    <property type="entry name" value="NADH OXIDOREDUCTASE HCR"/>
    <property type="match status" value="1"/>
</dbReference>
<evidence type="ECO:0000256" key="8">
    <source>
        <dbReference type="ARBA" id="ARBA00023014"/>
    </source>
</evidence>
<keyword evidence="4" id="KW-0479">Metal-binding</keyword>
<dbReference type="PANTHER" id="PTHR47354:SF8">
    <property type="entry name" value="1,2-PHENYLACETYL-COA EPOXIDASE, SUBUNIT E"/>
    <property type="match status" value="1"/>
</dbReference>
<dbReference type="InterPro" id="IPR017927">
    <property type="entry name" value="FAD-bd_FR_type"/>
</dbReference>
<dbReference type="InterPro" id="IPR001041">
    <property type="entry name" value="2Fe-2S_ferredoxin-type"/>
</dbReference>
<dbReference type="CDD" id="cd06214">
    <property type="entry name" value="PA_degradation_oxidoreductase_like"/>
    <property type="match status" value="1"/>
</dbReference>
<keyword evidence="3" id="KW-0001">2Fe-2S</keyword>
<dbReference type="Gene3D" id="3.40.50.80">
    <property type="entry name" value="Nucleotide-binding domain of ferredoxin-NADP reductase (FNR) module"/>
    <property type="match status" value="1"/>
</dbReference>
<dbReference type="Pfam" id="PF00970">
    <property type="entry name" value="FAD_binding_6"/>
    <property type="match status" value="1"/>
</dbReference>
<sequence length="357" mass="39798">MVFGLFKKKKKKHSGPDYVDLTVKDIIKETPDAITIVFNAPDMDYKPGQFLTLISDINGEEVRRSYSLCTYKEIDEYPAVTVKRVQGGKMSNYLNEALHVGDEITVMKPKGHFTVETDQANGRHIVLFGAGSGITPLKGIASQVLEDEPNSTVSLIYANRNQESIIFKNAWTEMLAKYDSRLSISHILEEPSDNFNARTGLPSKEMLVELVNDLGGEDPAYYFMCGPAPFMEKVEEALEELNVSKDIIKKESFTPAKKKEIETDQSVKRTVIVIIDDEEHEVTVQPGQSILEAGLIMDLDMPFSCQSGMCTACRAKCLNGKVSMEDSDALTDEELEEGYVLTCVGHPETDDVKLEFD</sequence>
<dbReference type="PROSITE" id="PS51085">
    <property type="entry name" value="2FE2S_FER_2"/>
    <property type="match status" value="1"/>
</dbReference>
<dbReference type="SUPFAM" id="SSF52343">
    <property type="entry name" value="Ferredoxin reductase-like, C-terminal NADP-linked domain"/>
    <property type="match status" value="1"/>
</dbReference>
<keyword evidence="7" id="KW-0408">Iron</keyword>
<dbReference type="InterPro" id="IPR001709">
    <property type="entry name" value="Flavoprot_Pyr_Nucl_cyt_Rdtase"/>
</dbReference>
<dbReference type="InterPro" id="IPR017938">
    <property type="entry name" value="Riboflavin_synthase-like_b-brl"/>
</dbReference>
<evidence type="ECO:0000256" key="1">
    <source>
        <dbReference type="ARBA" id="ARBA00001974"/>
    </source>
</evidence>
<dbReference type="Proteomes" id="UP001209885">
    <property type="component" value="Unassembled WGS sequence"/>
</dbReference>
<evidence type="ECO:0000256" key="5">
    <source>
        <dbReference type="ARBA" id="ARBA00022827"/>
    </source>
</evidence>
<name>A0ABT3RTT1_9BACT</name>
<organism evidence="11 12">
    <name type="scientific">Mangrovivirga halotolerans</name>
    <dbReference type="NCBI Taxonomy" id="2993936"/>
    <lineage>
        <taxon>Bacteria</taxon>
        <taxon>Pseudomonadati</taxon>
        <taxon>Bacteroidota</taxon>
        <taxon>Cytophagia</taxon>
        <taxon>Cytophagales</taxon>
        <taxon>Mangrovivirgaceae</taxon>
        <taxon>Mangrovivirga</taxon>
    </lineage>
</organism>
<proteinExistence type="predicted"/>
<comment type="caution">
    <text evidence="11">The sequence shown here is derived from an EMBL/GenBank/DDBJ whole genome shotgun (WGS) entry which is preliminary data.</text>
</comment>
<evidence type="ECO:0000256" key="4">
    <source>
        <dbReference type="ARBA" id="ARBA00022723"/>
    </source>
</evidence>
<dbReference type="RefSeq" id="WP_266057545.1">
    <property type="nucleotide sequence ID" value="NZ_JAPFQN010000007.1"/>
</dbReference>
<evidence type="ECO:0000259" key="10">
    <source>
        <dbReference type="PROSITE" id="PS51384"/>
    </source>
</evidence>
<dbReference type="InterPro" id="IPR012675">
    <property type="entry name" value="Beta-grasp_dom_sf"/>
</dbReference>
<dbReference type="Pfam" id="PF00111">
    <property type="entry name" value="Fer2"/>
    <property type="match status" value="1"/>
</dbReference>
<dbReference type="InterPro" id="IPR039261">
    <property type="entry name" value="FNR_nucleotide-bd"/>
</dbReference>
<accession>A0ABT3RTT1</accession>
<dbReference type="CDD" id="cd00207">
    <property type="entry name" value="fer2"/>
    <property type="match status" value="1"/>
</dbReference>
<dbReference type="Gene3D" id="3.10.20.30">
    <property type="match status" value="1"/>
</dbReference>
<gene>
    <name evidence="11" type="ORF">OO013_13980</name>
</gene>
<reference evidence="11 12" key="1">
    <citation type="submission" date="2022-11" db="EMBL/GenBank/DDBJ databases">
        <title>The characterization of three novel Bacteroidetes species and genomic analysis of their roles in tidal elemental geochemical cycles.</title>
        <authorList>
            <person name="Ma K."/>
        </authorList>
    </citation>
    <scope>NUCLEOTIDE SEQUENCE [LARGE SCALE GENOMIC DNA]</scope>
    <source>
        <strain evidence="11 12">M17</strain>
    </source>
</reference>
<dbReference type="EMBL" id="JAPFQN010000007">
    <property type="protein sequence ID" value="MCX2744987.1"/>
    <property type="molecule type" value="Genomic_DNA"/>
</dbReference>
<dbReference type="InterPro" id="IPR050415">
    <property type="entry name" value="MRET"/>
</dbReference>
<dbReference type="SUPFAM" id="SSF63380">
    <property type="entry name" value="Riboflavin synthase domain-like"/>
    <property type="match status" value="1"/>
</dbReference>
<dbReference type="InterPro" id="IPR006058">
    <property type="entry name" value="2Fe2S_fd_BS"/>
</dbReference>
<evidence type="ECO:0000256" key="6">
    <source>
        <dbReference type="ARBA" id="ARBA00023002"/>
    </source>
</evidence>
<dbReference type="PROSITE" id="PS00197">
    <property type="entry name" value="2FE2S_FER_1"/>
    <property type="match status" value="1"/>
</dbReference>